<protein>
    <recommendedName>
        <fullName evidence="5">Peptidase A1 domain-containing protein</fullName>
    </recommendedName>
</protein>
<dbReference type="Proteomes" id="UP001565368">
    <property type="component" value="Unassembled WGS sequence"/>
</dbReference>
<evidence type="ECO:0008006" key="5">
    <source>
        <dbReference type="Google" id="ProtNLM"/>
    </source>
</evidence>
<gene>
    <name evidence="3" type="ORF">Q8F55_003106</name>
</gene>
<dbReference type="RefSeq" id="XP_069212051.1">
    <property type="nucleotide sequence ID" value="XM_069351665.1"/>
</dbReference>
<keyword evidence="2" id="KW-1133">Transmembrane helix</keyword>
<comment type="caution">
    <text evidence="3">The sequence shown here is derived from an EMBL/GenBank/DDBJ whole genome shotgun (WGS) entry which is preliminary data.</text>
</comment>
<evidence type="ECO:0000256" key="1">
    <source>
        <dbReference type="SAM" id="MobiDB-lite"/>
    </source>
</evidence>
<dbReference type="GeneID" id="95984149"/>
<organism evidence="3 4">
    <name type="scientific">Vanrija albida</name>
    <dbReference type="NCBI Taxonomy" id="181172"/>
    <lineage>
        <taxon>Eukaryota</taxon>
        <taxon>Fungi</taxon>
        <taxon>Dikarya</taxon>
        <taxon>Basidiomycota</taxon>
        <taxon>Agaricomycotina</taxon>
        <taxon>Tremellomycetes</taxon>
        <taxon>Trichosporonales</taxon>
        <taxon>Trichosporonaceae</taxon>
        <taxon>Vanrija</taxon>
    </lineage>
</organism>
<feature type="region of interest" description="Disordered" evidence="1">
    <location>
        <begin position="439"/>
        <end position="463"/>
    </location>
</feature>
<proteinExistence type="predicted"/>
<evidence type="ECO:0000313" key="3">
    <source>
        <dbReference type="EMBL" id="KAL1412107.1"/>
    </source>
</evidence>
<keyword evidence="4" id="KW-1185">Reference proteome</keyword>
<sequence length="670" mass="70237">MGLSSMLALQFLVGLAVYELVGAALSFTFTPNIIFNYTISPLSPQFTFEAPFKLSVVNERLGQFKYQPRWNTTFSETPWSSYVPGQVGVGTARSFVTGHLDRPLSFYTIGYGAWISGTFDWRGTTPPPEGDVSRTPWFDTNYGVPALAGEKGPQLFDVSPGRNAFPMFGSNGTTLTSRDNVLVMPNATEVALELDGAVVQSGLLANVSSLDQVQTRIEYMVTKDSTLNPAFYFLGPGMNNSFLNTVDWQVSSELDGIEGQPRSPWHGQKTAIARIYRAKIGYQVPLGTSYLILNATTGPDKWWVLVTLAPEPPGTKVQVEVQMYNPWVSLENIFRAPLDPTLNYNLTIIPRTEAGNRTYIGEGIQPETPGVGAHSVELFFAGDLPKKTNTTSGADGPGSGSKEASHVGAIAGGVVGGVVVLGLVALGLWWFLRKRRNAAAAEEDPSPSADTPPEYKDDPVDQGGYTSSALAGAALTAPILNASTGATTSRGATSTTATSDTMSPTDTVGAYAPAVKRPLPVVPSAGAAVPSAGAAVPSAGAAVPSKGAAYSPSPAGPGPSASAAMVDIPQYKLDALLGVLPGDRSGQASSSIVRVPQAKVDLLAGASNAPTGRPDRVVSMPQHKLEMLLGMLPSAPGPEGSDTVLSMSQFKLDLLLAADAAGTAPPIYRA</sequence>
<dbReference type="EMBL" id="JBBXJM010000002">
    <property type="protein sequence ID" value="KAL1412107.1"/>
    <property type="molecule type" value="Genomic_DNA"/>
</dbReference>
<evidence type="ECO:0000256" key="2">
    <source>
        <dbReference type="SAM" id="Phobius"/>
    </source>
</evidence>
<evidence type="ECO:0000313" key="4">
    <source>
        <dbReference type="Proteomes" id="UP001565368"/>
    </source>
</evidence>
<name>A0ABR3QBS1_9TREE</name>
<reference evidence="3 4" key="1">
    <citation type="submission" date="2023-08" db="EMBL/GenBank/DDBJ databases">
        <title>Annotated Genome Sequence of Vanrija albida AlHP1.</title>
        <authorList>
            <person name="Herzog R."/>
        </authorList>
    </citation>
    <scope>NUCLEOTIDE SEQUENCE [LARGE SCALE GENOMIC DNA]</scope>
    <source>
        <strain evidence="3 4">AlHP1</strain>
    </source>
</reference>
<feature type="transmembrane region" description="Helical" evidence="2">
    <location>
        <begin position="409"/>
        <end position="432"/>
    </location>
</feature>
<keyword evidence="2" id="KW-0472">Membrane</keyword>
<keyword evidence="2" id="KW-0812">Transmembrane</keyword>
<feature type="region of interest" description="Disordered" evidence="1">
    <location>
        <begin position="484"/>
        <end position="505"/>
    </location>
</feature>
<feature type="region of interest" description="Disordered" evidence="1">
    <location>
        <begin position="542"/>
        <end position="561"/>
    </location>
</feature>
<accession>A0ABR3QBS1</accession>